<evidence type="ECO:0000313" key="2">
    <source>
        <dbReference type="Proteomes" id="UP000295375"/>
    </source>
</evidence>
<organism evidence="1 2">
    <name type="scientific">Permianibacter aggregans</name>
    <dbReference type="NCBI Taxonomy" id="1510150"/>
    <lineage>
        <taxon>Bacteria</taxon>
        <taxon>Pseudomonadati</taxon>
        <taxon>Pseudomonadota</taxon>
        <taxon>Gammaproteobacteria</taxon>
        <taxon>Pseudomonadales</taxon>
        <taxon>Pseudomonadaceae</taxon>
        <taxon>Permianibacter</taxon>
    </lineage>
</organism>
<proteinExistence type="predicted"/>
<dbReference type="InterPro" id="IPR014949">
    <property type="entry name" value="DUF1820"/>
</dbReference>
<keyword evidence="2" id="KW-1185">Reference proteome</keyword>
<dbReference type="AlphaFoldDB" id="A0A4R6UIN8"/>
<comment type="caution">
    <text evidence="1">The sequence shown here is derived from an EMBL/GenBank/DDBJ whole genome shotgun (WGS) entry which is preliminary data.</text>
</comment>
<sequence length="131" mass="15014">MTPAVVLPLRPFFTAMLSTKPMAEPRLYRIIFLNQGNHYELYARYVYQSDMWGFVEIEELVFGERSQLLVDPADEKLKSEFEGVRRSYIPAHAIVRIDEVTKVGEVRITDAKGEKVTPFPAGMPRPGKKPE</sequence>
<gene>
    <name evidence="1" type="ORF">EV696_1336</name>
</gene>
<dbReference type="Pfam" id="PF08850">
    <property type="entry name" value="DUF1820"/>
    <property type="match status" value="1"/>
</dbReference>
<accession>A0A4R6UIN8</accession>
<reference evidence="1 2" key="1">
    <citation type="submission" date="2019-03" db="EMBL/GenBank/DDBJ databases">
        <title>Genomic Encyclopedia of Type Strains, Phase IV (KMG-IV): sequencing the most valuable type-strain genomes for metagenomic binning, comparative biology and taxonomic classification.</title>
        <authorList>
            <person name="Goeker M."/>
        </authorList>
    </citation>
    <scope>NUCLEOTIDE SEQUENCE [LARGE SCALE GENOMIC DNA]</scope>
    <source>
        <strain evidence="1 2">DSM 103792</strain>
    </source>
</reference>
<evidence type="ECO:0000313" key="1">
    <source>
        <dbReference type="EMBL" id="TDQ43044.1"/>
    </source>
</evidence>
<protein>
    <recommendedName>
        <fullName evidence="3">DUF1820 family protein</fullName>
    </recommendedName>
</protein>
<evidence type="ECO:0008006" key="3">
    <source>
        <dbReference type="Google" id="ProtNLM"/>
    </source>
</evidence>
<dbReference type="EMBL" id="SNYM01000033">
    <property type="protein sequence ID" value="TDQ43044.1"/>
    <property type="molecule type" value="Genomic_DNA"/>
</dbReference>
<dbReference type="Proteomes" id="UP000295375">
    <property type="component" value="Unassembled WGS sequence"/>
</dbReference>
<name>A0A4R6UIN8_9GAMM</name>